<feature type="domain" description="HTH tetR-type" evidence="3">
    <location>
        <begin position="19"/>
        <end position="79"/>
    </location>
</feature>
<evidence type="ECO:0000313" key="5">
    <source>
        <dbReference type="Proteomes" id="UP000249229"/>
    </source>
</evidence>
<reference evidence="4 5" key="1">
    <citation type="submission" date="2017-08" db="EMBL/GenBank/DDBJ databases">
        <title>Infants hospitalized years apart are colonized by the same room-sourced microbial strains.</title>
        <authorList>
            <person name="Brooks B."/>
            <person name="Olm M.R."/>
            <person name="Firek B.A."/>
            <person name="Baker R."/>
            <person name="Thomas B.C."/>
            <person name="Morowitz M.J."/>
            <person name="Banfield J.F."/>
        </authorList>
    </citation>
    <scope>NUCLEOTIDE SEQUENCE [LARGE SCALE GENOMIC DNA]</scope>
    <source>
        <strain evidence="4">S2_005_001_R1_22</strain>
    </source>
</reference>
<dbReference type="InterPro" id="IPR001647">
    <property type="entry name" value="HTH_TetR"/>
</dbReference>
<dbReference type="GO" id="GO:0003677">
    <property type="term" value="F:DNA binding"/>
    <property type="evidence" value="ECO:0007669"/>
    <property type="project" value="UniProtKB-UniRule"/>
</dbReference>
<dbReference type="PROSITE" id="PS50977">
    <property type="entry name" value="HTH_TETR_2"/>
    <property type="match status" value="1"/>
</dbReference>
<evidence type="ECO:0000256" key="2">
    <source>
        <dbReference type="PROSITE-ProRule" id="PRU00335"/>
    </source>
</evidence>
<dbReference type="Proteomes" id="UP000249229">
    <property type="component" value="Unassembled WGS sequence"/>
</dbReference>
<keyword evidence="1 2" id="KW-0238">DNA-binding</keyword>
<dbReference type="Gene3D" id="1.10.357.10">
    <property type="entry name" value="Tetracycline Repressor, domain 2"/>
    <property type="match status" value="1"/>
</dbReference>
<accession>A0A2W5P542</accession>
<comment type="caution">
    <text evidence="4">The sequence shown here is derived from an EMBL/GenBank/DDBJ whole genome shotgun (WGS) entry which is preliminary data.</text>
</comment>
<organism evidence="4 5">
    <name type="scientific">Sphingomonas taxi</name>
    <dbReference type="NCBI Taxonomy" id="1549858"/>
    <lineage>
        <taxon>Bacteria</taxon>
        <taxon>Pseudomonadati</taxon>
        <taxon>Pseudomonadota</taxon>
        <taxon>Alphaproteobacteria</taxon>
        <taxon>Sphingomonadales</taxon>
        <taxon>Sphingomonadaceae</taxon>
        <taxon>Sphingomonas</taxon>
    </lineage>
</organism>
<evidence type="ECO:0000256" key="1">
    <source>
        <dbReference type="ARBA" id="ARBA00023125"/>
    </source>
</evidence>
<feature type="DNA-binding region" description="H-T-H motif" evidence="2">
    <location>
        <begin position="42"/>
        <end position="61"/>
    </location>
</feature>
<protein>
    <recommendedName>
        <fullName evidence="3">HTH tetR-type domain-containing protein</fullName>
    </recommendedName>
</protein>
<evidence type="ECO:0000313" key="4">
    <source>
        <dbReference type="EMBL" id="PZQ60866.1"/>
    </source>
</evidence>
<sequence>MPPARDGGTIRRPVQQRGRERFDAILDVADTLLASFDPREIGVHQLAGELGISAATIYHFFPEPSLIFQALAERYISDIEALNVSLSSFVPDTWQDVQTQGFRLSMDYFNNNVAARKVILGSAASYDIRIRDFESDRVLAERGLDNLRRHFILPEDPGLVDRCLEVIVINDAIWSLSIYRHGIITEGMEEQARRARIAYGRTFLPEYLPRRER</sequence>
<dbReference type="AlphaFoldDB" id="A0A2W5P542"/>
<gene>
    <name evidence="4" type="ORF">DI544_08005</name>
</gene>
<dbReference type="InterPro" id="IPR009057">
    <property type="entry name" value="Homeodomain-like_sf"/>
</dbReference>
<proteinExistence type="predicted"/>
<dbReference type="SUPFAM" id="SSF46689">
    <property type="entry name" value="Homeodomain-like"/>
    <property type="match status" value="1"/>
</dbReference>
<dbReference type="EMBL" id="QFQI01000004">
    <property type="protein sequence ID" value="PZQ60866.1"/>
    <property type="molecule type" value="Genomic_DNA"/>
</dbReference>
<evidence type="ECO:0000259" key="3">
    <source>
        <dbReference type="PROSITE" id="PS50977"/>
    </source>
</evidence>
<name>A0A2W5P542_9SPHN</name>